<sequence>MKRLRRRVAPAPLELMMWCRIDAHAGYSGDDLMLCPGGKPPGKLRCDCDCHDDVAKQNEALDVAKALRESITSPKPTTKKRRLKRVKS</sequence>
<feature type="region of interest" description="Disordered" evidence="1">
    <location>
        <begin position="66"/>
        <end position="88"/>
    </location>
</feature>
<name>A0A3G3LYV0_9CAUD</name>
<dbReference type="GeneID" id="77953002"/>
<evidence type="ECO:0000313" key="2">
    <source>
        <dbReference type="EMBL" id="AYQ99286.1"/>
    </source>
</evidence>
<accession>A0A3G3LYV0</accession>
<organism evidence="2 3">
    <name type="scientific">Brevibacterium phage Cantare</name>
    <dbReference type="NCBI Taxonomy" id="2338395"/>
    <lineage>
        <taxon>Viruses</taxon>
        <taxon>Duplodnaviria</taxon>
        <taxon>Heunggongvirae</taxon>
        <taxon>Uroviricota</taxon>
        <taxon>Caudoviricetes</taxon>
        <taxon>Cantarevirus</taxon>
        <taxon>Cantarevirus cantare</taxon>
    </lineage>
</organism>
<proteinExistence type="predicted"/>
<evidence type="ECO:0000313" key="3">
    <source>
        <dbReference type="Proteomes" id="UP000279277"/>
    </source>
</evidence>
<gene>
    <name evidence="2" type="primary">66</name>
    <name evidence="2" type="ORF">PBI_CANTARE_66</name>
</gene>
<feature type="compositionally biased region" description="Basic residues" evidence="1">
    <location>
        <begin position="77"/>
        <end position="88"/>
    </location>
</feature>
<dbReference type="Proteomes" id="UP000279277">
    <property type="component" value="Segment"/>
</dbReference>
<protein>
    <submittedName>
        <fullName evidence="2">Uncharacterized protein</fullName>
    </submittedName>
</protein>
<dbReference type="RefSeq" id="YP_010676641.1">
    <property type="nucleotide sequence ID" value="NC_071014.1"/>
</dbReference>
<evidence type="ECO:0000256" key="1">
    <source>
        <dbReference type="SAM" id="MobiDB-lite"/>
    </source>
</evidence>
<reference evidence="2 3" key="1">
    <citation type="submission" date="2018-10" db="EMBL/GenBank/DDBJ databases">
        <authorList>
            <person name="Zack K."/>
            <person name="Garlena R.A."/>
            <person name="Russell D.A."/>
            <person name="Pope W.H."/>
            <person name="Jacobs-Sera D."/>
            <person name="Hatfull G.F."/>
        </authorList>
    </citation>
    <scope>NUCLEOTIDE SEQUENCE [LARGE SCALE GENOMIC DNA]</scope>
</reference>
<keyword evidence="3" id="KW-1185">Reference proteome</keyword>
<dbReference type="EMBL" id="MK016493">
    <property type="protein sequence ID" value="AYQ99286.1"/>
    <property type="molecule type" value="Genomic_DNA"/>
</dbReference>
<dbReference type="KEGG" id="vg:77953002"/>